<name>A0A821N3L7_9BILA</name>
<dbReference type="EMBL" id="CAJOBG010120807">
    <property type="protein sequence ID" value="CAF4777557.1"/>
    <property type="molecule type" value="Genomic_DNA"/>
</dbReference>
<protein>
    <submittedName>
        <fullName evidence="1">Uncharacterized protein</fullName>
    </submittedName>
</protein>
<reference evidence="1" key="1">
    <citation type="submission" date="2021-02" db="EMBL/GenBank/DDBJ databases">
        <authorList>
            <person name="Nowell W R."/>
        </authorList>
    </citation>
    <scope>NUCLEOTIDE SEQUENCE</scope>
</reference>
<dbReference type="AlphaFoldDB" id="A0A821N3L7"/>
<feature type="non-terminal residue" evidence="1">
    <location>
        <position position="1"/>
    </location>
</feature>
<keyword evidence="2" id="KW-1185">Reference proteome</keyword>
<proteinExistence type="predicted"/>
<gene>
    <name evidence="1" type="ORF">OVN521_LOCUS51066</name>
</gene>
<dbReference type="Proteomes" id="UP000663866">
    <property type="component" value="Unassembled WGS sequence"/>
</dbReference>
<evidence type="ECO:0000313" key="1">
    <source>
        <dbReference type="EMBL" id="CAF4777557.1"/>
    </source>
</evidence>
<sequence length="43" mass="4890">LHENLDRLRDMSDVDEQSSAIVADLAQAYSEHPSPMQTGDRYK</sequence>
<evidence type="ECO:0000313" key="2">
    <source>
        <dbReference type="Proteomes" id="UP000663866"/>
    </source>
</evidence>
<accession>A0A821N3L7</accession>
<comment type="caution">
    <text evidence="1">The sequence shown here is derived from an EMBL/GenBank/DDBJ whole genome shotgun (WGS) entry which is preliminary data.</text>
</comment>
<organism evidence="1 2">
    <name type="scientific">Rotaria magnacalcarata</name>
    <dbReference type="NCBI Taxonomy" id="392030"/>
    <lineage>
        <taxon>Eukaryota</taxon>
        <taxon>Metazoa</taxon>
        <taxon>Spiralia</taxon>
        <taxon>Gnathifera</taxon>
        <taxon>Rotifera</taxon>
        <taxon>Eurotatoria</taxon>
        <taxon>Bdelloidea</taxon>
        <taxon>Philodinida</taxon>
        <taxon>Philodinidae</taxon>
        <taxon>Rotaria</taxon>
    </lineage>
</organism>